<gene>
    <name evidence="1" type="ORF">EZS28_031006</name>
</gene>
<evidence type="ECO:0000313" key="2">
    <source>
        <dbReference type="Proteomes" id="UP000324800"/>
    </source>
</evidence>
<dbReference type="AlphaFoldDB" id="A0A5J4USS7"/>
<protein>
    <submittedName>
        <fullName evidence="1">Uncharacterized protein</fullName>
    </submittedName>
</protein>
<name>A0A5J4USS7_9EUKA</name>
<comment type="caution">
    <text evidence="1">The sequence shown here is derived from an EMBL/GenBank/DDBJ whole genome shotgun (WGS) entry which is preliminary data.</text>
</comment>
<proteinExistence type="predicted"/>
<sequence length="121" mass="13645">MMRYSTKTYSHKQTTHPKYNQRSILDVNQMNTATKQFMISMRTQHQQIEEAAAQVYQASGDTLLEIGNVTKIASSANSIILEQVEAAGVNLIDNLKAPKIDTHRHPFRCPQVDKQVSSTLI</sequence>
<dbReference type="EMBL" id="SNRW01012725">
    <property type="protein sequence ID" value="KAA6373468.1"/>
    <property type="molecule type" value="Genomic_DNA"/>
</dbReference>
<accession>A0A5J4USS7</accession>
<dbReference type="Proteomes" id="UP000324800">
    <property type="component" value="Unassembled WGS sequence"/>
</dbReference>
<evidence type="ECO:0000313" key="1">
    <source>
        <dbReference type="EMBL" id="KAA6373468.1"/>
    </source>
</evidence>
<reference evidence="1 2" key="1">
    <citation type="submission" date="2019-03" db="EMBL/GenBank/DDBJ databases">
        <title>Single cell metagenomics reveals metabolic interactions within the superorganism composed of flagellate Streblomastix strix and complex community of Bacteroidetes bacteria on its surface.</title>
        <authorList>
            <person name="Treitli S.C."/>
            <person name="Kolisko M."/>
            <person name="Husnik F."/>
            <person name="Keeling P."/>
            <person name="Hampl V."/>
        </authorList>
    </citation>
    <scope>NUCLEOTIDE SEQUENCE [LARGE SCALE GENOMIC DNA]</scope>
    <source>
        <strain evidence="1">ST1C</strain>
    </source>
</reference>
<organism evidence="1 2">
    <name type="scientific">Streblomastix strix</name>
    <dbReference type="NCBI Taxonomy" id="222440"/>
    <lineage>
        <taxon>Eukaryota</taxon>
        <taxon>Metamonada</taxon>
        <taxon>Preaxostyla</taxon>
        <taxon>Oxymonadida</taxon>
        <taxon>Streblomastigidae</taxon>
        <taxon>Streblomastix</taxon>
    </lineage>
</organism>